<dbReference type="InterPro" id="IPR024645">
    <property type="entry name" value="Mitochondr_Som1"/>
</dbReference>
<dbReference type="AlphaFoldDB" id="A0AAD9AAL6"/>
<sequence>MPVVWGVEVSGELSGSSTDQKFASADPPKHRPHPPSTIYSTSPVQTTYRLSSCGTPTCSSVVSLASPKSLLPLIESREYFLLSRYFFILAVGFDAASAVEMTPPCLVFDASDLPRHVQADQRGKKRKLERGADVDLSKCALRAMTQFRCTVKNPDRRDSPIGCWPIMRVFRQCQDKKGTFTVETTAWEGLNAGPKDGHANTLGLRSTDVRQDHGREGNGDQRTYHEWPELWEK</sequence>
<feature type="region of interest" description="Disordered" evidence="1">
    <location>
        <begin position="10"/>
        <end position="41"/>
    </location>
</feature>
<organism evidence="2 3">
    <name type="scientific">Colletotrichum chrysophilum</name>
    <dbReference type="NCBI Taxonomy" id="1836956"/>
    <lineage>
        <taxon>Eukaryota</taxon>
        <taxon>Fungi</taxon>
        <taxon>Dikarya</taxon>
        <taxon>Ascomycota</taxon>
        <taxon>Pezizomycotina</taxon>
        <taxon>Sordariomycetes</taxon>
        <taxon>Hypocreomycetidae</taxon>
        <taxon>Glomerellales</taxon>
        <taxon>Glomerellaceae</taxon>
        <taxon>Colletotrichum</taxon>
        <taxon>Colletotrichum gloeosporioides species complex</taxon>
    </lineage>
</organism>
<protein>
    <submittedName>
        <fullName evidence="2">Uncharacterized protein</fullName>
    </submittedName>
</protein>
<reference evidence="2" key="1">
    <citation type="submission" date="2023-01" db="EMBL/GenBank/DDBJ databases">
        <title>Colletotrichum chrysophilum M932 genome sequence.</title>
        <authorList>
            <person name="Baroncelli R."/>
        </authorList>
    </citation>
    <scope>NUCLEOTIDE SEQUENCE</scope>
    <source>
        <strain evidence="2">M932</strain>
    </source>
</reference>
<keyword evidence="3" id="KW-1185">Reference proteome</keyword>
<feature type="region of interest" description="Disordered" evidence="1">
    <location>
        <begin position="191"/>
        <end position="233"/>
    </location>
</feature>
<dbReference type="Proteomes" id="UP001243330">
    <property type="component" value="Unassembled WGS sequence"/>
</dbReference>
<evidence type="ECO:0000313" key="3">
    <source>
        <dbReference type="Proteomes" id="UP001243330"/>
    </source>
</evidence>
<proteinExistence type="predicted"/>
<gene>
    <name evidence="2" type="ORF">CCHR01_12817</name>
</gene>
<comment type="caution">
    <text evidence="2">The sequence shown here is derived from an EMBL/GenBank/DDBJ whole genome shotgun (WGS) entry which is preliminary data.</text>
</comment>
<dbReference type="GO" id="GO:0042720">
    <property type="term" value="C:mitochondrial inner membrane peptidase complex"/>
    <property type="evidence" value="ECO:0007669"/>
    <property type="project" value="InterPro"/>
</dbReference>
<feature type="compositionally biased region" description="Basic and acidic residues" evidence="1">
    <location>
        <begin position="207"/>
        <end position="233"/>
    </location>
</feature>
<dbReference type="EMBL" id="JAQOWY010000306">
    <property type="protein sequence ID" value="KAK1844568.1"/>
    <property type="molecule type" value="Genomic_DNA"/>
</dbReference>
<evidence type="ECO:0000256" key="1">
    <source>
        <dbReference type="SAM" id="MobiDB-lite"/>
    </source>
</evidence>
<accession>A0AAD9AAL6</accession>
<name>A0AAD9AAL6_9PEZI</name>
<dbReference type="Pfam" id="PF11093">
    <property type="entry name" value="Mitochondr_Som1"/>
    <property type="match status" value="1"/>
</dbReference>
<evidence type="ECO:0000313" key="2">
    <source>
        <dbReference type="EMBL" id="KAK1844568.1"/>
    </source>
</evidence>